<evidence type="ECO:0000313" key="9">
    <source>
        <dbReference type="EMBL" id="KZP07861.1"/>
    </source>
</evidence>
<feature type="transmembrane region" description="Helical" evidence="7">
    <location>
        <begin position="510"/>
        <end position="531"/>
    </location>
</feature>
<evidence type="ECO:0000313" key="10">
    <source>
        <dbReference type="Proteomes" id="UP000076532"/>
    </source>
</evidence>
<evidence type="ECO:0000256" key="4">
    <source>
        <dbReference type="ARBA" id="ARBA00022692"/>
    </source>
</evidence>
<dbReference type="CDD" id="cd17316">
    <property type="entry name" value="MFS_SV2_like"/>
    <property type="match status" value="1"/>
</dbReference>
<keyword evidence="10" id="KW-1185">Reference proteome</keyword>
<dbReference type="PANTHER" id="PTHR23511:SF12">
    <property type="entry name" value="TRANSPORTER, PUTATIVE (AFU_ORTHOLOGUE AFUA_7G01740)-RELATED"/>
    <property type="match status" value="1"/>
</dbReference>
<evidence type="ECO:0000256" key="2">
    <source>
        <dbReference type="ARBA" id="ARBA00008335"/>
    </source>
</evidence>
<dbReference type="EMBL" id="KV417738">
    <property type="protein sequence ID" value="KZP07861.1"/>
    <property type="molecule type" value="Genomic_DNA"/>
</dbReference>
<dbReference type="PANTHER" id="PTHR23511">
    <property type="entry name" value="SYNAPTIC VESICLE GLYCOPROTEIN 2"/>
    <property type="match status" value="1"/>
</dbReference>
<feature type="transmembrane region" description="Helical" evidence="7">
    <location>
        <begin position="101"/>
        <end position="121"/>
    </location>
</feature>
<dbReference type="InterPro" id="IPR020846">
    <property type="entry name" value="MFS_dom"/>
</dbReference>
<feature type="transmembrane region" description="Helical" evidence="7">
    <location>
        <begin position="238"/>
        <end position="261"/>
    </location>
</feature>
<evidence type="ECO:0000256" key="3">
    <source>
        <dbReference type="ARBA" id="ARBA00022448"/>
    </source>
</evidence>
<dbReference type="FunFam" id="1.20.1250.20:FF:000171">
    <property type="entry name" value="MFS general substrate transporter"/>
    <property type="match status" value="1"/>
</dbReference>
<protein>
    <submittedName>
        <fullName evidence="9">MFS general substrate transporter</fullName>
    </submittedName>
</protein>
<dbReference type="Proteomes" id="UP000076532">
    <property type="component" value="Unassembled WGS sequence"/>
</dbReference>
<dbReference type="InterPro" id="IPR011701">
    <property type="entry name" value="MFS"/>
</dbReference>
<dbReference type="InterPro" id="IPR036259">
    <property type="entry name" value="MFS_trans_sf"/>
</dbReference>
<comment type="similarity">
    <text evidence="2">Belongs to the major facilitator superfamily.</text>
</comment>
<reference evidence="9 10" key="1">
    <citation type="journal article" date="2016" name="Mol. Biol. Evol.">
        <title>Comparative Genomics of Early-Diverging Mushroom-Forming Fungi Provides Insights into the Origins of Lignocellulose Decay Capabilities.</title>
        <authorList>
            <person name="Nagy L.G."/>
            <person name="Riley R."/>
            <person name="Tritt A."/>
            <person name="Adam C."/>
            <person name="Daum C."/>
            <person name="Floudas D."/>
            <person name="Sun H."/>
            <person name="Yadav J.S."/>
            <person name="Pangilinan J."/>
            <person name="Larsson K.H."/>
            <person name="Matsuura K."/>
            <person name="Barry K."/>
            <person name="Labutti K."/>
            <person name="Kuo R."/>
            <person name="Ohm R.A."/>
            <person name="Bhattacharya S.S."/>
            <person name="Shirouzu T."/>
            <person name="Yoshinaga Y."/>
            <person name="Martin F.M."/>
            <person name="Grigoriev I.V."/>
            <person name="Hibbett D.S."/>
        </authorList>
    </citation>
    <scope>NUCLEOTIDE SEQUENCE [LARGE SCALE GENOMIC DNA]</scope>
    <source>
        <strain evidence="9 10">CBS 109695</strain>
    </source>
</reference>
<keyword evidence="3" id="KW-0813">Transport</keyword>
<dbReference type="Gene3D" id="1.20.1250.20">
    <property type="entry name" value="MFS general substrate transporter like domains"/>
    <property type="match status" value="1"/>
</dbReference>
<dbReference type="OrthoDB" id="3936150at2759"/>
<dbReference type="Pfam" id="PF00083">
    <property type="entry name" value="Sugar_tr"/>
    <property type="match status" value="1"/>
</dbReference>
<feature type="transmembrane region" description="Helical" evidence="7">
    <location>
        <begin position="65"/>
        <end position="89"/>
    </location>
</feature>
<keyword evidence="4 7" id="KW-0812">Transmembrane</keyword>
<dbReference type="SUPFAM" id="SSF103473">
    <property type="entry name" value="MFS general substrate transporter"/>
    <property type="match status" value="1"/>
</dbReference>
<evidence type="ECO:0000256" key="6">
    <source>
        <dbReference type="ARBA" id="ARBA00023136"/>
    </source>
</evidence>
<dbReference type="GO" id="GO:0022857">
    <property type="term" value="F:transmembrane transporter activity"/>
    <property type="evidence" value="ECO:0007669"/>
    <property type="project" value="InterPro"/>
</dbReference>
<dbReference type="AlphaFoldDB" id="A0A165WS75"/>
<dbReference type="InterPro" id="IPR005828">
    <property type="entry name" value="MFS_sugar_transport-like"/>
</dbReference>
<feature type="transmembrane region" description="Helical" evidence="7">
    <location>
        <begin position="481"/>
        <end position="504"/>
    </location>
</feature>
<proteinExistence type="inferred from homology"/>
<sequence>MSVEYTDDKARSDDLKRPGDEKVVVTTTEALYTDDENAALDPIYALKARILNDALSEIGMGRYQWALFCVTGFGWFADNLWPIVTGLILTQVVNEFDFEGPWLKLAQNIGLLVGAVFWGVGSDAWGRRPSFNITLFIVGVFAVSAGASPTWVALSALAACWSVGVGGNLPVDSAIFLEFVPKEGQYLLTVLSVWWAFGQLVGSLIAWPLLGSTHFSCPTGTVAAPLPCPKSSNMGWRYFLFTMGGLMLVLWFVRFFLFTLWESPKYLMGRGRDAEAVDVIHKVAAYNRTTSTLTLEMLEGAGRLEGHSDEEEAQRQAGHDTSALGAVRRNLSKLSGSHLRGLFATRRLALSTSLLVVIWALIGLAFPLYNSFVTYYLATRGADFGDGSVYITYRNQVILSVIGVPGALLAGWMVELPYLGRRGTLAISTVLTGIFILASTTARTSDALLGWNCGYSFTSNVMYGVLYALSPEVFPTKDRGTGNALIGGANRIFGVMAPIVALYANLTSSVPIFISGALFLVAGFIALLLPFEPRGRASL</sequence>
<feature type="transmembrane region" description="Helical" evidence="7">
    <location>
        <begin position="158"/>
        <end position="179"/>
    </location>
</feature>
<accession>A0A165WS75</accession>
<keyword evidence="6 7" id="KW-0472">Membrane</keyword>
<organism evidence="9 10">
    <name type="scientific">Athelia psychrophila</name>
    <dbReference type="NCBI Taxonomy" id="1759441"/>
    <lineage>
        <taxon>Eukaryota</taxon>
        <taxon>Fungi</taxon>
        <taxon>Dikarya</taxon>
        <taxon>Basidiomycota</taxon>
        <taxon>Agaricomycotina</taxon>
        <taxon>Agaricomycetes</taxon>
        <taxon>Agaricomycetidae</taxon>
        <taxon>Atheliales</taxon>
        <taxon>Atheliaceae</taxon>
        <taxon>Athelia</taxon>
    </lineage>
</organism>
<dbReference type="GO" id="GO:0016020">
    <property type="term" value="C:membrane"/>
    <property type="evidence" value="ECO:0007669"/>
    <property type="project" value="UniProtKB-SubCell"/>
</dbReference>
<dbReference type="Pfam" id="PF07690">
    <property type="entry name" value="MFS_1"/>
    <property type="match status" value="1"/>
</dbReference>
<feature type="domain" description="Major facilitator superfamily (MFS) profile" evidence="8">
    <location>
        <begin position="45"/>
        <end position="534"/>
    </location>
</feature>
<dbReference type="PROSITE" id="PS50850">
    <property type="entry name" value="MFS"/>
    <property type="match status" value="1"/>
</dbReference>
<feature type="transmembrane region" description="Helical" evidence="7">
    <location>
        <begin position="448"/>
        <end position="469"/>
    </location>
</feature>
<feature type="transmembrane region" description="Helical" evidence="7">
    <location>
        <begin position="423"/>
        <end position="442"/>
    </location>
</feature>
<feature type="transmembrane region" description="Helical" evidence="7">
    <location>
        <begin position="348"/>
        <end position="369"/>
    </location>
</feature>
<comment type="subcellular location">
    <subcellularLocation>
        <location evidence="1">Membrane</location>
        <topology evidence="1">Multi-pass membrane protein</topology>
    </subcellularLocation>
</comment>
<dbReference type="STRING" id="436010.A0A165WS75"/>
<evidence type="ECO:0000259" key="8">
    <source>
        <dbReference type="PROSITE" id="PS50850"/>
    </source>
</evidence>
<evidence type="ECO:0000256" key="7">
    <source>
        <dbReference type="SAM" id="Phobius"/>
    </source>
</evidence>
<evidence type="ECO:0000256" key="5">
    <source>
        <dbReference type="ARBA" id="ARBA00022989"/>
    </source>
</evidence>
<evidence type="ECO:0000256" key="1">
    <source>
        <dbReference type="ARBA" id="ARBA00004141"/>
    </source>
</evidence>
<feature type="transmembrane region" description="Helical" evidence="7">
    <location>
        <begin position="397"/>
        <end position="416"/>
    </location>
</feature>
<feature type="transmembrane region" description="Helical" evidence="7">
    <location>
        <begin position="186"/>
        <end position="210"/>
    </location>
</feature>
<gene>
    <name evidence="9" type="ORF">FIBSPDRAFT_1052730</name>
</gene>
<keyword evidence="5 7" id="KW-1133">Transmembrane helix</keyword>
<feature type="transmembrane region" description="Helical" evidence="7">
    <location>
        <begin position="133"/>
        <end position="152"/>
    </location>
</feature>
<name>A0A165WS75_9AGAM</name>